<sequence length="411" mass="41389">MKHRVGVVLACVALTSACLDPIQSATDTVEPPCGEPGAPLCPAPPPPRGLAKTVTVGKQHACALLETGGVKCWGGTGLAGDGTRALRPTAVAVRGLDRGVLTIGAGVEHTCALLEGGVVRCWGGNTRWQLAIENTEPALEPISIGKLGSNVIGLAVGDEHSCSLHAGGAVKCWGNNDDFQLGVDPASMPRGPSPTPVSVEGLPSDVTVIAAGGKHTCIATVDGQAWCWGDNTYGALGDGQAAPLLRSLPVQVQGLSGPVRALTAGTSHTCARVGDGDIECWGLNASGELGDDTALNRVVPVRPAGLPSDMRQVRAGGGSTCALSMDGRARCWGANAAGQLGDGTLLHRPAPVGVSDLGGEVVDVDTGASNTCAVLRDGRVQCWGSNATGQLGDGSQTDRTTPVVVQGLGAP</sequence>
<dbReference type="InterPro" id="IPR051625">
    <property type="entry name" value="Signaling_Regulatory_Domain"/>
</dbReference>
<accession>A0ABX7MZL5</accession>
<evidence type="ECO:0000256" key="1">
    <source>
        <dbReference type="ARBA" id="ARBA00022737"/>
    </source>
</evidence>
<name>A0ABX7MZL5_9BACT</name>
<dbReference type="PROSITE" id="PS51257">
    <property type="entry name" value="PROKAR_LIPOPROTEIN"/>
    <property type="match status" value="1"/>
</dbReference>
<evidence type="ECO:0000259" key="2">
    <source>
        <dbReference type="Pfam" id="PF25390"/>
    </source>
</evidence>
<organism evidence="3 4">
    <name type="scientific">Myxococcus landrumensis</name>
    <dbReference type="NCBI Taxonomy" id="2813577"/>
    <lineage>
        <taxon>Bacteria</taxon>
        <taxon>Pseudomonadati</taxon>
        <taxon>Myxococcota</taxon>
        <taxon>Myxococcia</taxon>
        <taxon>Myxococcales</taxon>
        <taxon>Cystobacterineae</taxon>
        <taxon>Myxococcaceae</taxon>
        <taxon>Myxococcus</taxon>
    </lineage>
</organism>
<dbReference type="EMBL" id="CP071091">
    <property type="protein sequence ID" value="QSQ11634.1"/>
    <property type="molecule type" value="Genomic_DNA"/>
</dbReference>
<dbReference type="Gene3D" id="2.130.10.30">
    <property type="entry name" value="Regulator of chromosome condensation 1/beta-lactamase-inhibitor protein II"/>
    <property type="match status" value="3"/>
</dbReference>
<evidence type="ECO:0000313" key="3">
    <source>
        <dbReference type="EMBL" id="QSQ11634.1"/>
    </source>
</evidence>
<dbReference type="InterPro" id="IPR000408">
    <property type="entry name" value="Reg_chr_condens"/>
</dbReference>
<dbReference type="InterPro" id="IPR058923">
    <property type="entry name" value="RCC1-like_dom"/>
</dbReference>
<keyword evidence="4" id="KW-1185">Reference proteome</keyword>
<dbReference type="RefSeq" id="WP_206713379.1">
    <property type="nucleotide sequence ID" value="NZ_CP071091.1"/>
</dbReference>
<dbReference type="Proteomes" id="UP000663090">
    <property type="component" value="Chromosome"/>
</dbReference>
<dbReference type="PANTHER" id="PTHR22872">
    <property type="entry name" value="BTK-BINDING PROTEIN-RELATED"/>
    <property type="match status" value="1"/>
</dbReference>
<keyword evidence="1" id="KW-0677">Repeat</keyword>
<protein>
    <recommendedName>
        <fullName evidence="2">RCC1-like domain-containing protein</fullName>
    </recommendedName>
</protein>
<dbReference type="PRINTS" id="PR00633">
    <property type="entry name" value="RCCNDNSATION"/>
</dbReference>
<evidence type="ECO:0000313" key="4">
    <source>
        <dbReference type="Proteomes" id="UP000663090"/>
    </source>
</evidence>
<dbReference type="SUPFAM" id="SSF50985">
    <property type="entry name" value="RCC1/BLIP-II"/>
    <property type="match status" value="1"/>
</dbReference>
<feature type="domain" description="RCC1-like" evidence="2">
    <location>
        <begin position="80"/>
        <end position="406"/>
    </location>
</feature>
<dbReference type="InterPro" id="IPR009091">
    <property type="entry name" value="RCC1/BLIP-II"/>
</dbReference>
<gene>
    <name evidence="3" type="ORF">JY572_24940</name>
</gene>
<dbReference type="Pfam" id="PF13540">
    <property type="entry name" value="RCC1_2"/>
    <property type="match status" value="1"/>
</dbReference>
<reference evidence="3 4" key="1">
    <citation type="submission" date="2021-02" db="EMBL/GenBank/DDBJ databases">
        <title>De Novo genome assembly of isolated myxobacteria.</title>
        <authorList>
            <person name="Stevens D.C."/>
        </authorList>
    </citation>
    <scope>NUCLEOTIDE SEQUENCE [LARGE SCALE GENOMIC DNA]</scope>
    <source>
        <strain evidence="3 4">SCHIC003</strain>
    </source>
</reference>
<dbReference type="Pfam" id="PF25390">
    <property type="entry name" value="WD40_RLD"/>
    <property type="match status" value="1"/>
</dbReference>
<dbReference type="PROSITE" id="PS50012">
    <property type="entry name" value="RCC1_3"/>
    <property type="match status" value="6"/>
</dbReference>
<proteinExistence type="predicted"/>